<dbReference type="Gene3D" id="1.20.58.70">
    <property type="match status" value="1"/>
</dbReference>
<keyword evidence="9 10" id="KW-0472">Membrane</keyword>
<evidence type="ECO:0000313" key="13">
    <source>
        <dbReference type="Proteomes" id="UP001057375"/>
    </source>
</evidence>
<evidence type="ECO:0000313" key="12">
    <source>
        <dbReference type="EMBL" id="GKT14448.1"/>
    </source>
</evidence>
<gene>
    <name evidence="12" type="ORF">ADUPG1_010488</name>
</gene>
<dbReference type="PANTHER" id="PTHR19957:SF83">
    <property type="entry name" value="SYNTAXIN-16"/>
    <property type="match status" value="1"/>
</dbReference>
<keyword evidence="6 10" id="KW-1133">Transmembrane helix</keyword>
<evidence type="ECO:0000256" key="1">
    <source>
        <dbReference type="ARBA" id="ARBA00004409"/>
    </source>
</evidence>
<evidence type="ECO:0000256" key="10">
    <source>
        <dbReference type="SAM" id="Phobius"/>
    </source>
</evidence>
<evidence type="ECO:0000256" key="6">
    <source>
        <dbReference type="ARBA" id="ARBA00022989"/>
    </source>
</evidence>
<keyword evidence="4 10" id="KW-0812">Transmembrane</keyword>
<dbReference type="Proteomes" id="UP001057375">
    <property type="component" value="Unassembled WGS sequence"/>
</dbReference>
<protein>
    <submittedName>
        <fullName evidence="12">Syntaxin-16 like protein</fullName>
    </submittedName>
</protein>
<dbReference type="CDD" id="cd15845">
    <property type="entry name" value="SNARE_syntaxin16"/>
    <property type="match status" value="1"/>
</dbReference>
<evidence type="ECO:0000259" key="11">
    <source>
        <dbReference type="PROSITE" id="PS50192"/>
    </source>
</evidence>
<evidence type="ECO:0000256" key="2">
    <source>
        <dbReference type="ARBA" id="ARBA00009063"/>
    </source>
</evidence>
<sequence length="283" mass="31907">MIKDITSDFLKYRYSFQATSGKTVVDESDLEAAGVAPEWLTSLNEVKTHIDQINKSLKELELLHECHSLIDIDSDSDTEKNAKIDAVTGDITRRFRASQKIITGLGRSFSGEAESRESILMRKNVQRGLAAQVQDCNTKFRELQARYIRRLKEQEARIGGYYGADEDEGEGHDEHSGVLDSLLYKSRKRLEEREESIKSIVHTLVELSDMMTSIATMIADQGTMLDRIDCNMEEALDEVGKGVENLTEAERLSRKIQKMNTTILILIVVATGLLIGFIIKKFT</sequence>
<dbReference type="PROSITE" id="PS00914">
    <property type="entry name" value="SYNTAXIN"/>
    <property type="match status" value="1"/>
</dbReference>
<comment type="subcellular location">
    <subcellularLocation>
        <location evidence="1">Golgi apparatus membrane</location>
        <topology evidence="1">Single-pass type IV membrane protein</topology>
    </subcellularLocation>
</comment>
<accession>A0ABQ5JW66</accession>
<keyword evidence="5" id="KW-0653">Protein transport</keyword>
<comment type="caution">
    <text evidence="12">The sequence shown here is derived from an EMBL/GenBank/DDBJ whole genome shotgun (WGS) entry which is preliminary data.</text>
</comment>
<name>A0ABQ5JW66_9EUKA</name>
<comment type="similarity">
    <text evidence="2">Belongs to the syntaxin family.</text>
</comment>
<dbReference type="InterPro" id="IPR010989">
    <property type="entry name" value="SNARE"/>
</dbReference>
<feature type="domain" description="T-SNARE coiled-coil homology" evidence="11">
    <location>
        <begin position="187"/>
        <end position="249"/>
    </location>
</feature>
<dbReference type="Pfam" id="PF05739">
    <property type="entry name" value="SNARE"/>
    <property type="match status" value="1"/>
</dbReference>
<reference evidence="12" key="1">
    <citation type="submission" date="2022-03" db="EMBL/GenBank/DDBJ databases">
        <title>Draft genome sequence of Aduncisulcus paluster, a free-living microaerophilic Fornicata.</title>
        <authorList>
            <person name="Yuyama I."/>
            <person name="Kume K."/>
            <person name="Tamura T."/>
            <person name="Inagaki Y."/>
            <person name="Hashimoto T."/>
        </authorList>
    </citation>
    <scope>NUCLEOTIDE SEQUENCE</scope>
    <source>
        <strain evidence="12">NY0171</strain>
    </source>
</reference>
<dbReference type="SMART" id="SM00397">
    <property type="entry name" value="t_SNARE"/>
    <property type="match status" value="1"/>
</dbReference>
<proteinExistence type="inferred from homology"/>
<keyword evidence="7" id="KW-0333">Golgi apparatus</keyword>
<evidence type="ECO:0000256" key="3">
    <source>
        <dbReference type="ARBA" id="ARBA00022448"/>
    </source>
</evidence>
<evidence type="ECO:0000256" key="9">
    <source>
        <dbReference type="ARBA" id="ARBA00023136"/>
    </source>
</evidence>
<dbReference type="InterPro" id="IPR045242">
    <property type="entry name" value="Syntaxin"/>
</dbReference>
<evidence type="ECO:0000256" key="5">
    <source>
        <dbReference type="ARBA" id="ARBA00022927"/>
    </source>
</evidence>
<dbReference type="EMBL" id="BQXS01011593">
    <property type="protein sequence ID" value="GKT14448.1"/>
    <property type="molecule type" value="Genomic_DNA"/>
</dbReference>
<dbReference type="InterPro" id="IPR000727">
    <property type="entry name" value="T_SNARE_dom"/>
</dbReference>
<evidence type="ECO:0000256" key="4">
    <source>
        <dbReference type="ARBA" id="ARBA00022692"/>
    </source>
</evidence>
<dbReference type="PANTHER" id="PTHR19957">
    <property type="entry name" value="SYNTAXIN"/>
    <property type="match status" value="1"/>
</dbReference>
<keyword evidence="13" id="KW-1185">Reference proteome</keyword>
<feature type="transmembrane region" description="Helical" evidence="10">
    <location>
        <begin position="261"/>
        <end position="279"/>
    </location>
</feature>
<dbReference type="PROSITE" id="PS50192">
    <property type="entry name" value="T_SNARE"/>
    <property type="match status" value="1"/>
</dbReference>
<dbReference type="InterPro" id="IPR006012">
    <property type="entry name" value="Syntaxin/epimorphin_CS"/>
</dbReference>
<dbReference type="SUPFAM" id="SSF47661">
    <property type="entry name" value="t-snare proteins"/>
    <property type="match status" value="1"/>
</dbReference>
<evidence type="ECO:0000256" key="7">
    <source>
        <dbReference type="ARBA" id="ARBA00023034"/>
    </source>
</evidence>
<keyword evidence="8" id="KW-0175">Coiled coil</keyword>
<evidence type="ECO:0000256" key="8">
    <source>
        <dbReference type="ARBA" id="ARBA00023054"/>
    </source>
</evidence>
<organism evidence="12 13">
    <name type="scientific">Aduncisulcus paluster</name>
    <dbReference type="NCBI Taxonomy" id="2918883"/>
    <lineage>
        <taxon>Eukaryota</taxon>
        <taxon>Metamonada</taxon>
        <taxon>Carpediemonas-like organisms</taxon>
        <taxon>Aduncisulcus</taxon>
    </lineage>
</organism>
<keyword evidence="3" id="KW-0813">Transport</keyword>